<proteinExistence type="predicted"/>
<gene>
    <name evidence="2" type="ORF">L207DRAFT_503643</name>
</gene>
<protein>
    <submittedName>
        <fullName evidence="2">HET-domain-containing protein</fullName>
    </submittedName>
</protein>
<dbReference type="InterPro" id="IPR010730">
    <property type="entry name" value="HET"/>
</dbReference>
<dbReference type="PANTHER" id="PTHR24148:SF73">
    <property type="entry name" value="HET DOMAIN PROTEIN (AFU_ORTHOLOGUE AFUA_8G01020)"/>
    <property type="match status" value="1"/>
</dbReference>
<dbReference type="Pfam" id="PF06985">
    <property type="entry name" value="HET"/>
    <property type="match status" value="1"/>
</dbReference>
<keyword evidence="3" id="KW-1185">Reference proteome</keyword>
<evidence type="ECO:0000259" key="1">
    <source>
        <dbReference type="Pfam" id="PF06985"/>
    </source>
</evidence>
<dbReference type="EMBL" id="KZ613971">
    <property type="protein sequence ID" value="PMD29821.1"/>
    <property type="molecule type" value="Genomic_DNA"/>
</dbReference>
<dbReference type="AlphaFoldDB" id="A0A2J6QU83"/>
<dbReference type="STRING" id="1149755.A0A2J6QU83"/>
<feature type="domain" description="Heterokaryon incompatibility" evidence="1">
    <location>
        <begin position="53"/>
        <end position="196"/>
    </location>
</feature>
<sequence>MEVNDVYRYSALKGDDTIRLIYLQPCDDLEAAIECSLKDARLNNYRDDIGDHYIAISYVWGDVNDTRSILVDEKRLTITASLELALRHVRDTQRVLRVWADGVCIDQKDVHDRNRQVRLMGDVYSIALHTIIFLGLSSPQCDAVMRMISLGVPYEKESTNNSGRSPSGLTASQFATVVEDEIFSRPWFTRVWILQELVLSQNPWLQCGQYRIRWHVFCKYVLSSQPSLWKLKSRAILMDMNESRNKFRTVSVESSQKPEEFMGSSLLKLLQTRRGCDLTDPRDMVYAHLGLVDHEARGKFPIDYDKTVAQVYESIACFYIEFAGLETAFSLVDYIQPEDRPGFLPSWVTDW</sequence>
<dbReference type="Proteomes" id="UP000235786">
    <property type="component" value="Unassembled WGS sequence"/>
</dbReference>
<dbReference type="InterPro" id="IPR052895">
    <property type="entry name" value="HetReg/Transcr_Mod"/>
</dbReference>
<dbReference type="PANTHER" id="PTHR24148">
    <property type="entry name" value="ANKYRIN REPEAT DOMAIN-CONTAINING PROTEIN 39 HOMOLOG-RELATED"/>
    <property type="match status" value="1"/>
</dbReference>
<name>A0A2J6QU83_HYAVF</name>
<dbReference type="OrthoDB" id="2157530at2759"/>
<organism evidence="2 3">
    <name type="scientific">Hyaloscypha variabilis (strain UAMH 11265 / GT02V1 / F)</name>
    <name type="common">Meliniomyces variabilis</name>
    <dbReference type="NCBI Taxonomy" id="1149755"/>
    <lineage>
        <taxon>Eukaryota</taxon>
        <taxon>Fungi</taxon>
        <taxon>Dikarya</taxon>
        <taxon>Ascomycota</taxon>
        <taxon>Pezizomycotina</taxon>
        <taxon>Leotiomycetes</taxon>
        <taxon>Helotiales</taxon>
        <taxon>Hyaloscyphaceae</taxon>
        <taxon>Hyaloscypha</taxon>
        <taxon>Hyaloscypha variabilis</taxon>
    </lineage>
</organism>
<evidence type="ECO:0000313" key="3">
    <source>
        <dbReference type="Proteomes" id="UP000235786"/>
    </source>
</evidence>
<feature type="non-terminal residue" evidence="2">
    <location>
        <position position="351"/>
    </location>
</feature>
<accession>A0A2J6QU83</accession>
<reference evidence="2 3" key="1">
    <citation type="submission" date="2016-04" db="EMBL/GenBank/DDBJ databases">
        <title>A degradative enzymes factory behind the ericoid mycorrhizal symbiosis.</title>
        <authorList>
            <consortium name="DOE Joint Genome Institute"/>
            <person name="Martino E."/>
            <person name="Morin E."/>
            <person name="Grelet G."/>
            <person name="Kuo A."/>
            <person name="Kohler A."/>
            <person name="Daghino S."/>
            <person name="Barry K."/>
            <person name="Choi C."/>
            <person name="Cichocki N."/>
            <person name="Clum A."/>
            <person name="Copeland A."/>
            <person name="Hainaut M."/>
            <person name="Haridas S."/>
            <person name="Labutti K."/>
            <person name="Lindquist E."/>
            <person name="Lipzen A."/>
            <person name="Khouja H.-R."/>
            <person name="Murat C."/>
            <person name="Ohm R."/>
            <person name="Olson A."/>
            <person name="Spatafora J."/>
            <person name="Veneault-Fourrey C."/>
            <person name="Henrissat B."/>
            <person name="Grigoriev I."/>
            <person name="Martin F."/>
            <person name="Perotto S."/>
        </authorList>
    </citation>
    <scope>NUCLEOTIDE SEQUENCE [LARGE SCALE GENOMIC DNA]</scope>
    <source>
        <strain evidence="2 3">F</strain>
    </source>
</reference>
<evidence type="ECO:0000313" key="2">
    <source>
        <dbReference type="EMBL" id="PMD29821.1"/>
    </source>
</evidence>